<name>A0A8X7CDR6_9ARAC</name>
<sequence length="32" mass="3827">MKSIVLVEILNRWWCYLSFISPTIANKETEIK</sequence>
<accession>A0A8X7CDR6</accession>
<proteinExistence type="predicted"/>
<reference evidence="1" key="1">
    <citation type="submission" date="2020-08" db="EMBL/GenBank/DDBJ databases">
        <title>Multicomponent nature underlies the extraordinary mechanical properties of spider dragline silk.</title>
        <authorList>
            <person name="Kono N."/>
            <person name="Nakamura H."/>
            <person name="Mori M."/>
            <person name="Yoshida Y."/>
            <person name="Ohtoshi R."/>
            <person name="Malay A.D."/>
            <person name="Moran D.A.P."/>
            <person name="Tomita M."/>
            <person name="Numata K."/>
            <person name="Arakawa K."/>
        </authorList>
    </citation>
    <scope>NUCLEOTIDE SEQUENCE</scope>
</reference>
<dbReference type="EMBL" id="BMAV01016837">
    <property type="protein sequence ID" value="GFY68014.1"/>
    <property type="molecule type" value="Genomic_DNA"/>
</dbReference>
<organism evidence="1 2">
    <name type="scientific">Trichonephila inaurata madagascariensis</name>
    <dbReference type="NCBI Taxonomy" id="2747483"/>
    <lineage>
        <taxon>Eukaryota</taxon>
        <taxon>Metazoa</taxon>
        <taxon>Ecdysozoa</taxon>
        <taxon>Arthropoda</taxon>
        <taxon>Chelicerata</taxon>
        <taxon>Arachnida</taxon>
        <taxon>Araneae</taxon>
        <taxon>Araneomorphae</taxon>
        <taxon>Entelegynae</taxon>
        <taxon>Araneoidea</taxon>
        <taxon>Nephilidae</taxon>
        <taxon>Trichonephila</taxon>
        <taxon>Trichonephila inaurata</taxon>
    </lineage>
</organism>
<gene>
    <name evidence="1" type="ORF">TNIN_287421</name>
</gene>
<dbReference type="Proteomes" id="UP000886998">
    <property type="component" value="Unassembled WGS sequence"/>
</dbReference>
<feature type="non-terminal residue" evidence="1">
    <location>
        <position position="32"/>
    </location>
</feature>
<keyword evidence="2" id="KW-1185">Reference proteome</keyword>
<protein>
    <submittedName>
        <fullName evidence="1">Uncharacterized protein</fullName>
    </submittedName>
</protein>
<evidence type="ECO:0000313" key="2">
    <source>
        <dbReference type="Proteomes" id="UP000886998"/>
    </source>
</evidence>
<dbReference type="AlphaFoldDB" id="A0A8X7CDR6"/>
<comment type="caution">
    <text evidence="1">The sequence shown here is derived from an EMBL/GenBank/DDBJ whole genome shotgun (WGS) entry which is preliminary data.</text>
</comment>
<evidence type="ECO:0000313" key="1">
    <source>
        <dbReference type="EMBL" id="GFY68014.1"/>
    </source>
</evidence>